<comment type="function">
    <text evidence="2 3">Might take part in the signal recognition particle (SRP) pathway. This is inferred from the conservation of its genetic proximity to ftsY/ffh. May be a regulatory protein.</text>
</comment>
<dbReference type="InterPro" id="IPR054831">
    <property type="entry name" value="UPF0122_fam_protein"/>
</dbReference>
<dbReference type="Gene3D" id="1.10.10.10">
    <property type="entry name" value="Winged helix-like DNA-binding domain superfamily/Winged helix DNA-binding domain"/>
    <property type="match status" value="1"/>
</dbReference>
<accession>A0A8A0RN74</accession>
<dbReference type="RefSeq" id="WP_206707189.1">
    <property type="nucleotide sequence ID" value="NZ_CP059066.1"/>
</dbReference>
<reference evidence="5" key="1">
    <citation type="submission" date="2020-07" db="EMBL/GenBank/DDBJ databases">
        <title>Koleobacter methoxysyntrophicus gen. nov., sp. nov., a novel anaerobic bacterium isolated from deep subsurface oil field and proposal of Koleobacterales ord. nov. in the phylum Firmicutes.</title>
        <authorList>
            <person name="Sakamoto S."/>
            <person name="Tamaki H."/>
        </authorList>
    </citation>
    <scope>NUCLEOTIDE SEQUENCE</scope>
    <source>
        <strain evidence="5">NRmbB1</strain>
    </source>
</reference>
<evidence type="ECO:0000256" key="1">
    <source>
        <dbReference type="ARBA" id="ARBA00008720"/>
    </source>
</evidence>
<keyword evidence="4" id="KW-0175">Coiled coil</keyword>
<evidence type="ECO:0000256" key="3">
    <source>
        <dbReference type="HAMAP-Rule" id="MF_00245"/>
    </source>
</evidence>
<name>A0A8A0RN74_9FIRM</name>
<dbReference type="EMBL" id="CP059066">
    <property type="protein sequence ID" value="QSQ09855.1"/>
    <property type="molecule type" value="Genomic_DNA"/>
</dbReference>
<dbReference type="AlphaFoldDB" id="A0A8A0RN74"/>
<dbReference type="Proteomes" id="UP000662904">
    <property type="component" value="Chromosome"/>
</dbReference>
<sequence length="129" mass="15456">MAGNRGSENKDERIQKFLEINLLYDFYGKLLTKRQSEFIELYYNHDLSLGEIAEQYSISRQGVYDILKRAEKILENYEKKLGLVEKFQLQKQKLSKLYKMLIKLQNVIEEKEKALEEISRIKEYLEEVI</sequence>
<proteinExistence type="inferred from homology"/>
<evidence type="ECO:0000313" key="6">
    <source>
        <dbReference type="Proteomes" id="UP000662904"/>
    </source>
</evidence>
<organism evidence="5 6">
    <name type="scientific">Koleobacter methoxysyntrophicus</name>
    <dbReference type="NCBI Taxonomy" id="2751313"/>
    <lineage>
        <taxon>Bacteria</taxon>
        <taxon>Bacillati</taxon>
        <taxon>Bacillota</taxon>
        <taxon>Clostridia</taxon>
        <taxon>Koleobacterales</taxon>
        <taxon>Koleobacteraceae</taxon>
        <taxon>Koleobacter</taxon>
    </lineage>
</organism>
<evidence type="ECO:0000313" key="5">
    <source>
        <dbReference type="EMBL" id="QSQ09855.1"/>
    </source>
</evidence>
<dbReference type="Pfam" id="PF04297">
    <property type="entry name" value="UPF0122"/>
    <property type="match status" value="1"/>
</dbReference>
<evidence type="ECO:0000256" key="4">
    <source>
        <dbReference type="SAM" id="Coils"/>
    </source>
</evidence>
<keyword evidence="6" id="KW-1185">Reference proteome</keyword>
<dbReference type="InterPro" id="IPR036388">
    <property type="entry name" value="WH-like_DNA-bd_sf"/>
</dbReference>
<dbReference type="InterPro" id="IPR007394">
    <property type="entry name" value="UPF0122"/>
</dbReference>
<comment type="similarity">
    <text evidence="1 3">Belongs to the UPF0122 family.</text>
</comment>
<dbReference type="PANTHER" id="PTHR40083">
    <property type="entry name" value="UPF0122 PROTEIN CBO2450/CLC_2298"/>
    <property type="match status" value="1"/>
</dbReference>
<evidence type="ECO:0000256" key="2">
    <source>
        <dbReference type="ARBA" id="ARBA00024764"/>
    </source>
</evidence>
<dbReference type="NCBIfam" id="NF045758">
    <property type="entry name" value="YlxM"/>
    <property type="match status" value="1"/>
</dbReference>
<dbReference type="SUPFAM" id="SSF88659">
    <property type="entry name" value="Sigma3 and sigma4 domains of RNA polymerase sigma factors"/>
    <property type="match status" value="1"/>
</dbReference>
<dbReference type="HAMAP" id="MF_00245">
    <property type="entry name" value="UPF0122"/>
    <property type="match status" value="1"/>
</dbReference>
<feature type="coiled-coil region" evidence="4">
    <location>
        <begin position="60"/>
        <end position="128"/>
    </location>
</feature>
<dbReference type="InterPro" id="IPR013324">
    <property type="entry name" value="RNA_pol_sigma_r3/r4-like"/>
</dbReference>
<protein>
    <recommendedName>
        <fullName evidence="3">UPF0122 protein H0A61_02236</fullName>
    </recommendedName>
</protein>
<gene>
    <name evidence="5" type="ORF">H0A61_02236</name>
</gene>
<dbReference type="KEGG" id="kme:H0A61_02236"/>
<dbReference type="PANTHER" id="PTHR40083:SF1">
    <property type="entry name" value="UPF0122 PROTEIN YLXM"/>
    <property type="match status" value="1"/>
</dbReference>